<sequence length="86" mass="8950">LLSKASPNIIAPTYIHPTAQIDPSAKIGPNVAIGPGVQIEAGVRVKDAIVMEGSTLEKHSAVLDAIVGMDCHIGQWARVDGSPEPE</sequence>
<feature type="domain" description="Mannose-1-phosphate guanyltransferase C-terminal" evidence="1">
    <location>
        <begin position="9"/>
        <end position="81"/>
    </location>
</feature>
<organism evidence="2">
    <name type="scientific">Tanacetum cinerariifolium</name>
    <name type="common">Dalmatian daisy</name>
    <name type="synonym">Chrysanthemum cinerariifolium</name>
    <dbReference type="NCBI Taxonomy" id="118510"/>
    <lineage>
        <taxon>Eukaryota</taxon>
        <taxon>Viridiplantae</taxon>
        <taxon>Streptophyta</taxon>
        <taxon>Embryophyta</taxon>
        <taxon>Tracheophyta</taxon>
        <taxon>Spermatophyta</taxon>
        <taxon>Magnoliopsida</taxon>
        <taxon>eudicotyledons</taxon>
        <taxon>Gunneridae</taxon>
        <taxon>Pentapetalae</taxon>
        <taxon>asterids</taxon>
        <taxon>campanulids</taxon>
        <taxon>Asterales</taxon>
        <taxon>Asteraceae</taxon>
        <taxon>Asteroideae</taxon>
        <taxon>Anthemideae</taxon>
        <taxon>Anthemidinae</taxon>
        <taxon>Tanacetum</taxon>
    </lineage>
</organism>
<dbReference type="GO" id="GO:0016779">
    <property type="term" value="F:nucleotidyltransferase activity"/>
    <property type="evidence" value="ECO:0007669"/>
    <property type="project" value="UniProtKB-KW"/>
</dbReference>
<dbReference type="PANTHER" id="PTHR22572">
    <property type="entry name" value="SUGAR-1-PHOSPHATE GUANYL TRANSFERASE"/>
    <property type="match status" value="1"/>
</dbReference>
<protein>
    <submittedName>
        <fullName evidence="2">Mannose-1-phosphate guanyltransferase alpha</fullName>
    </submittedName>
</protein>
<dbReference type="SUPFAM" id="SSF51161">
    <property type="entry name" value="Trimeric LpxA-like enzymes"/>
    <property type="match status" value="1"/>
</dbReference>
<name>A0A699XDQ3_TANCI</name>
<dbReference type="EMBL" id="BKCJ011847780">
    <property type="protein sequence ID" value="GFD58025.1"/>
    <property type="molecule type" value="Genomic_DNA"/>
</dbReference>
<dbReference type="InterPro" id="IPR056729">
    <property type="entry name" value="GMPPB_C"/>
</dbReference>
<accession>A0A699XDQ3</accession>
<evidence type="ECO:0000313" key="2">
    <source>
        <dbReference type="EMBL" id="GFD58025.1"/>
    </source>
</evidence>
<dbReference type="Pfam" id="PF25087">
    <property type="entry name" value="GMPPB_C"/>
    <property type="match status" value="1"/>
</dbReference>
<gene>
    <name evidence="2" type="ORF">Tci_929994</name>
</gene>
<dbReference type="InterPro" id="IPR050486">
    <property type="entry name" value="Mannose-1P_guanyltransferase"/>
</dbReference>
<proteinExistence type="predicted"/>
<dbReference type="AlphaFoldDB" id="A0A699XDQ3"/>
<evidence type="ECO:0000259" key="1">
    <source>
        <dbReference type="Pfam" id="PF25087"/>
    </source>
</evidence>
<feature type="non-terminal residue" evidence="2">
    <location>
        <position position="86"/>
    </location>
</feature>
<reference evidence="2" key="1">
    <citation type="journal article" date="2019" name="Sci. Rep.">
        <title>Draft genome of Tanacetum cinerariifolium, the natural source of mosquito coil.</title>
        <authorList>
            <person name="Yamashiro T."/>
            <person name="Shiraishi A."/>
            <person name="Satake H."/>
            <person name="Nakayama K."/>
        </authorList>
    </citation>
    <scope>NUCLEOTIDE SEQUENCE</scope>
</reference>
<feature type="non-terminal residue" evidence="2">
    <location>
        <position position="1"/>
    </location>
</feature>
<dbReference type="Gene3D" id="2.160.10.10">
    <property type="entry name" value="Hexapeptide repeat proteins"/>
    <property type="match status" value="1"/>
</dbReference>
<dbReference type="InterPro" id="IPR011004">
    <property type="entry name" value="Trimer_LpxA-like_sf"/>
</dbReference>
<comment type="caution">
    <text evidence="2">The sequence shown here is derived from an EMBL/GenBank/DDBJ whole genome shotgun (WGS) entry which is preliminary data.</text>
</comment>
<keyword evidence="2" id="KW-0808">Transferase</keyword>